<evidence type="ECO:0000313" key="1">
    <source>
        <dbReference type="EMBL" id="OJJ71967.1"/>
    </source>
</evidence>
<reference evidence="2" key="1">
    <citation type="journal article" date="2017" name="Genome Biol.">
        <title>Comparative genomics reveals high biological diversity and specific adaptations in the industrially and medically important fungal genus Aspergillus.</title>
        <authorList>
            <person name="de Vries R.P."/>
            <person name="Riley R."/>
            <person name="Wiebenga A."/>
            <person name="Aguilar-Osorio G."/>
            <person name="Amillis S."/>
            <person name="Uchima C.A."/>
            <person name="Anderluh G."/>
            <person name="Asadollahi M."/>
            <person name="Askin M."/>
            <person name="Barry K."/>
            <person name="Battaglia E."/>
            <person name="Bayram O."/>
            <person name="Benocci T."/>
            <person name="Braus-Stromeyer S.A."/>
            <person name="Caldana C."/>
            <person name="Canovas D."/>
            <person name="Cerqueira G.C."/>
            <person name="Chen F."/>
            <person name="Chen W."/>
            <person name="Choi C."/>
            <person name="Clum A."/>
            <person name="Dos Santos R.A."/>
            <person name="Damasio A.R."/>
            <person name="Diallinas G."/>
            <person name="Emri T."/>
            <person name="Fekete E."/>
            <person name="Flipphi M."/>
            <person name="Freyberg S."/>
            <person name="Gallo A."/>
            <person name="Gournas C."/>
            <person name="Habgood R."/>
            <person name="Hainaut M."/>
            <person name="Harispe M.L."/>
            <person name="Henrissat B."/>
            <person name="Hilden K.S."/>
            <person name="Hope R."/>
            <person name="Hossain A."/>
            <person name="Karabika E."/>
            <person name="Karaffa L."/>
            <person name="Karanyi Z."/>
            <person name="Krasevec N."/>
            <person name="Kuo A."/>
            <person name="Kusch H."/>
            <person name="LaButti K."/>
            <person name="Lagendijk E.L."/>
            <person name="Lapidus A."/>
            <person name="Levasseur A."/>
            <person name="Lindquist E."/>
            <person name="Lipzen A."/>
            <person name="Logrieco A.F."/>
            <person name="MacCabe A."/>
            <person name="Maekelae M.R."/>
            <person name="Malavazi I."/>
            <person name="Melin P."/>
            <person name="Meyer V."/>
            <person name="Mielnichuk N."/>
            <person name="Miskei M."/>
            <person name="Molnar A.P."/>
            <person name="Mule G."/>
            <person name="Ngan C.Y."/>
            <person name="Orejas M."/>
            <person name="Orosz E."/>
            <person name="Ouedraogo J.P."/>
            <person name="Overkamp K.M."/>
            <person name="Park H.-S."/>
            <person name="Perrone G."/>
            <person name="Piumi F."/>
            <person name="Punt P.J."/>
            <person name="Ram A.F."/>
            <person name="Ramon A."/>
            <person name="Rauscher S."/>
            <person name="Record E."/>
            <person name="Riano-Pachon D.M."/>
            <person name="Robert V."/>
            <person name="Roehrig J."/>
            <person name="Ruller R."/>
            <person name="Salamov A."/>
            <person name="Salih N.S."/>
            <person name="Samson R.A."/>
            <person name="Sandor E."/>
            <person name="Sanguinetti M."/>
            <person name="Schuetze T."/>
            <person name="Sepcic K."/>
            <person name="Shelest E."/>
            <person name="Sherlock G."/>
            <person name="Sophianopoulou V."/>
            <person name="Squina F.M."/>
            <person name="Sun H."/>
            <person name="Susca A."/>
            <person name="Todd R.B."/>
            <person name="Tsang A."/>
            <person name="Unkles S.E."/>
            <person name="van de Wiele N."/>
            <person name="van Rossen-Uffink D."/>
            <person name="Oliveira J.V."/>
            <person name="Vesth T.C."/>
            <person name="Visser J."/>
            <person name="Yu J.-H."/>
            <person name="Zhou M."/>
            <person name="Andersen M.R."/>
            <person name="Archer D.B."/>
            <person name="Baker S.E."/>
            <person name="Benoit I."/>
            <person name="Brakhage A.A."/>
            <person name="Braus G.H."/>
            <person name="Fischer R."/>
            <person name="Frisvad J.C."/>
            <person name="Goldman G.H."/>
            <person name="Houbraken J."/>
            <person name="Oakley B."/>
            <person name="Pocsi I."/>
            <person name="Scazzocchio C."/>
            <person name="Seiboth B."/>
            <person name="vanKuyk P.A."/>
            <person name="Wortman J."/>
            <person name="Dyer P.S."/>
            <person name="Grigoriev I.V."/>
        </authorList>
    </citation>
    <scope>NUCLEOTIDE SEQUENCE [LARGE SCALE GENOMIC DNA]</scope>
    <source>
        <strain evidence="2">CBS 101740 / IMI 381727 / IBT 21946</strain>
    </source>
</reference>
<organism evidence="1 2">
    <name type="scientific">Aspergillus brasiliensis (strain CBS 101740 / IMI 381727 / IBT 21946)</name>
    <dbReference type="NCBI Taxonomy" id="767769"/>
    <lineage>
        <taxon>Eukaryota</taxon>
        <taxon>Fungi</taxon>
        <taxon>Dikarya</taxon>
        <taxon>Ascomycota</taxon>
        <taxon>Pezizomycotina</taxon>
        <taxon>Eurotiomycetes</taxon>
        <taxon>Eurotiomycetidae</taxon>
        <taxon>Eurotiales</taxon>
        <taxon>Aspergillaceae</taxon>
        <taxon>Aspergillus</taxon>
        <taxon>Aspergillus subgen. Circumdati</taxon>
    </lineage>
</organism>
<gene>
    <name evidence="1" type="ORF">ASPBRDRAFT_674777</name>
</gene>
<dbReference type="EMBL" id="KV878684">
    <property type="protein sequence ID" value="OJJ71967.1"/>
    <property type="molecule type" value="Genomic_DNA"/>
</dbReference>
<name>A0A1L9UJT6_ASPBC</name>
<dbReference type="GeneID" id="93581387"/>
<protein>
    <submittedName>
        <fullName evidence="1">Uncharacterized protein</fullName>
    </submittedName>
</protein>
<keyword evidence="2" id="KW-1185">Reference proteome</keyword>
<sequence length="70" mass="8241">MMIWSKPRLGVGRWSRCVGPSSMPIHSRPGNRQPSAITKVRIRVRFRELSLDLKGMEKRVRIQYRTLFDT</sequence>
<dbReference type="AlphaFoldDB" id="A0A1L9UJT6"/>
<dbReference type="RefSeq" id="XP_067479215.1">
    <property type="nucleotide sequence ID" value="XM_067628899.1"/>
</dbReference>
<proteinExistence type="predicted"/>
<dbReference type="Proteomes" id="UP000184499">
    <property type="component" value="Unassembled WGS sequence"/>
</dbReference>
<dbReference type="VEuPathDB" id="FungiDB:ASPBRDRAFT_674777"/>
<evidence type="ECO:0000313" key="2">
    <source>
        <dbReference type="Proteomes" id="UP000184499"/>
    </source>
</evidence>
<accession>A0A1L9UJT6</accession>